<dbReference type="OrthoDB" id="2206047at2759"/>
<proteinExistence type="predicted"/>
<sequence>MSVPPQPHGLQHDVTISCQQADAWEMDHTLVGMPIVDWPNVNKVAKRALQVNPNITKPCKALSSVTLSLKIIAEKSFDASLVLYCERCKTFLSKKSVKDAFAKAYEGLVKNALERKLAATGQSIELKSKIVGNLLVDDALDERINNLESKSKNTLPYVSESSTTASSSLSSSPKVNLLTSASTVSPSSPSSSMLDTTKATGLEKLDAYKIGRLTLAPDRAVMTSSLSSIVDLVSAGDQGQRALFDDDKWTDMEPLYQTYDDDDTSVGIALLYEVLVALHRHELLLDPLNLEHRPTEYDYTFKFWLPLLDCLFAKNPYICTRIGESINRYTAAEKRAQYHDAKKVTAFKIDIRVTCHCRRSRKVLDIAAVEAAATNDFEDKITTDHAKLIREGKDILDHLLKSMVEEGAAASMTAIFLQLVGLQGRFSTMHLTDDGVYATVPQQPLLYPTSAMSIKRFEGTLKTLLYFRRQLLIIGTKINQQQDLLHDKKNSFGSVHGRPSATLPPHCGMRPS</sequence>
<comment type="caution">
    <text evidence="2">The sequence shown here is derived from an EMBL/GenBank/DDBJ whole genome shotgun (WGS) entry which is preliminary data.</text>
</comment>
<protein>
    <submittedName>
        <fullName evidence="2">Uncharacterized protein</fullName>
    </submittedName>
</protein>
<evidence type="ECO:0000313" key="3">
    <source>
        <dbReference type="Proteomes" id="UP000242146"/>
    </source>
</evidence>
<evidence type="ECO:0000256" key="1">
    <source>
        <dbReference type="SAM" id="MobiDB-lite"/>
    </source>
</evidence>
<feature type="region of interest" description="Disordered" evidence="1">
    <location>
        <begin position="489"/>
        <end position="512"/>
    </location>
</feature>
<accession>A0A1X2G5N9</accession>
<reference evidence="2 3" key="1">
    <citation type="submission" date="2016-07" db="EMBL/GenBank/DDBJ databases">
        <title>Pervasive Adenine N6-methylation of Active Genes in Fungi.</title>
        <authorList>
            <consortium name="DOE Joint Genome Institute"/>
            <person name="Mondo S.J."/>
            <person name="Dannebaum R.O."/>
            <person name="Kuo R.C."/>
            <person name="Labutti K."/>
            <person name="Haridas S."/>
            <person name="Kuo A."/>
            <person name="Salamov A."/>
            <person name="Ahrendt S.R."/>
            <person name="Lipzen A."/>
            <person name="Sullivan W."/>
            <person name="Andreopoulos W.B."/>
            <person name="Clum A."/>
            <person name="Lindquist E."/>
            <person name="Daum C."/>
            <person name="Ramamoorthy G.K."/>
            <person name="Gryganskyi A."/>
            <person name="Culley D."/>
            <person name="Magnuson J.K."/>
            <person name="James T.Y."/>
            <person name="O'Malley M.A."/>
            <person name="Stajich J.E."/>
            <person name="Spatafora J.W."/>
            <person name="Visel A."/>
            <person name="Grigoriev I.V."/>
        </authorList>
    </citation>
    <scope>NUCLEOTIDE SEQUENCE [LARGE SCALE GENOMIC DNA]</scope>
    <source>
        <strain evidence="2 3">NRRL 3301</strain>
    </source>
</reference>
<dbReference type="EMBL" id="MCGT01000041">
    <property type="protein sequence ID" value="ORX45699.1"/>
    <property type="molecule type" value="Genomic_DNA"/>
</dbReference>
<evidence type="ECO:0000313" key="2">
    <source>
        <dbReference type="EMBL" id="ORX45699.1"/>
    </source>
</evidence>
<name>A0A1X2G5N9_9FUNG</name>
<organism evidence="2 3">
    <name type="scientific">Hesseltinella vesiculosa</name>
    <dbReference type="NCBI Taxonomy" id="101127"/>
    <lineage>
        <taxon>Eukaryota</taxon>
        <taxon>Fungi</taxon>
        <taxon>Fungi incertae sedis</taxon>
        <taxon>Mucoromycota</taxon>
        <taxon>Mucoromycotina</taxon>
        <taxon>Mucoromycetes</taxon>
        <taxon>Mucorales</taxon>
        <taxon>Cunninghamellaceae</taxon>
        <taxon>Hesseltinella</taxon>
    </lineage>
</organism>
<gene>
    <name evidence="2" type="ORF">DM01DRAFT_335558</name>
</gene>
<dbReference type="Proteomes" id="UP000242146">
    <property type="component" value="Unassembled WGS sequence"/>
</dbReference>
<dbReference type="AlphaFoldDB" id="A0A1X2G5N9"/>
<keyword evidence="3" id="KW-1185">Reference proteome</keyword>